<dbReference type="HOGENOM" id="CLU_023976_4_2_4"/>
<proteinExistence type="predicted"/>
<dbReference type="OrthoDB" id="9775513at2"/>
<evidence type="ECO:0000313" key="4">
    <source>
        <dbReference type="Proteomes" id="UP000030302"/>
    </source>
</evidence>
<feature type="coiled-coil region" evidence="1">
    <location>
        <begin position="146"/>
        <end position="173"/>
    </location>
</feature>
<accession>A0A0A1F7F7</accession>
<keyword evidence="1" id="KW-0175">Coiled coil</keyword>
<evidence type="ECO:0000313" key="3">
    <source>
        <dbReference type="EMBL" id="AIY39624.1"/>
    </source>
</evidence>
<dbReference type="Proteomes" id="UP000030302">
    <property type="component" value="Chromosome"/>
</dbReference>
<keyword evidence="4" id="KW-1185">Reference proteome</keyword>
<dbReference type="Gene3D" id="2.40.50.100">
    <property type="match status" value="1"/>
</dbReference>
<protein>
    <submittedName>
        <fullName evidence="3">HlyD family secretion protein</fullName>
    </submittedName>
</protein>
<name>A0A0A1F7F7_9BURK</name>
<feature type="transmembrane region" description="Helical" evidence="2">
    <location>
        <begin position="33"/>
        <end position="55"/>
    </location>
</feature>
<dbReference type="RefSeq" id="WP_156117406.1">
    <property type="nucleotide sequence ID" value="NZ_CP009962.1"/>
</dbReference>
<dbReference type="AlphaFoldDB" id="A0A0A1F7F7"/>
<dbReference type="PANTHER" id="PTHR30386">
    <property type="entry name" value="MEMBRANE FUSION SUBUNIT OF EMRAB-TOLC MULTIDRUG EFFLUX PUMP"/>
    <property type="match status" value="1"/>
</dbReference>
<keyword evidence="2" id="KW-0812">Transmembrane</keyword>
<dbReference type="EMBL" id="CP009962">
    <property type="protein sequence ID" value="AIY39624.1"/>
    <property type="molecule type" value="Genomic_DNA"/>
</dbReference>
<dbReference type="Gene3D" id="2.40.30.170">
    <property type="match status" value="1"/>
</dbReference>
<feature type="coiled-coil region" evidence="1">
    <location>
        <begin position="205"/>
        <end position="257"/>
    </location>
</feature>
<dbReference type="KEGG" id="care:LT85_0464"/>
<reference evidence="4" key="1">
    <citation type="journal article" date="2014" name="Soil Biol. Biochem.">
        <title>Structure and function of bacterial communities in ageing soils: Insights from the Mendocino ecological staircase.</title>
        <authorList>
            <person name="Uroz S."/>
            <person name="Tech J.J."/>
            <person name="Sawaya N.A."/>
            <person name="Frey-Klett P."/>
            <person name="Leveau J.H.J."/>
        </authorList>
    </citation>
    <scope>NUCLEOTIDE SEQUENCE [LARGE SCALE GENOMIC DNA]</scope>
    <source>
        <strain evidence="4">Cal35</strain>
    </source>
</reference>
<organism evidence="3 4">
    <name type="scientific">Collimonas arenae</name>
    <dbReference type="NCBI Taxonomy" id="279058"/>
    <lineage>
        <taxon>Bacteria</taxon>
        <taxon>Pseudomonadati</taxon>
        <taxon>Pseudomonadota</taxon>
        <taxon>Betaproteobacteria</taxon>
        <taxon>Burkholderiales</taxon>
        <taxon>Oxalobacteraceae</taxon>
        <taxon>Collimonas</taxon>
    </lineage>
</organism>
<keyword evidence="2" id="KW-1133">Transmembrane helix</keyword>
<sequence>MSEINKPLSLFRPQVLTAYSSQWVGSIRLAQPLSAWAITFMALVVGATLVAYASFGSITKKARVAGITVPTCGSLTINAPNVGVLIHTHVTEGQRVVAGQTLFELSTERQGNQGEITALISQQLAARQQSLETEQRLRATQYLEKKQAIIQHLNNLAAEAGQLEQEIALAQRRHDLGQSSLSKYEALQASGYVSPAQTQQKQEDLIDLAARVSSLNRNKLQLQANRQSLQADLAVLANNLATDNAQLQGNEASLQQEMAENHSRKGSLIVAAQAGIVTTITYQPGQAVSAGQVLATMIPASGTDTATACNSLEVHLYTPSRNAGFVIPGQQVLIRFSAYPYQKFGLQQGRVIDVSKTPFAPNELPPNLASTILSNAQQTIQGFNSNEALYRIKVRLDKQSIEAYGQAQYLKPGMTLEADVMQDRRKIWEWIVEPILAVTHR</sequence>
<evidence type="ECO:0000256" key="2">
    <source>
        <dbReference type="SAM" id="Phobius"/>
    </source>
</evidence>
<dbReference type="STRING" id="279058.LT85_0464"/>
<gene>
    <name evidence="3" type="ORF">LT85_0464</name>
</gene>
<keyword evidence="2" id="KW-0472">Membrane</keyword>
<dbReference type="PANTHER" id="PTHR30386:SF28">
    <property type="entry name" value="EXPORTED PROTEIN"/>
    <property type="match status" value="1"/>
</dbReference>
<dbReference type="InterPro" id="IPR050739">
    <property type="entry name" value="MFP"/>
</dbReference>
<dbReference type="PRINTS" id="PR01490">
    <property type="entry name" value="RTXTOXIND"/>
</dbReference>
<evidence type="ECO:0000256" key="1">
    <source>
        <dbReference type="SAM" id="Coils"/>
    </source>
</evidence>